<reference evidence="1 2" key="1">
    <citation type="submission" date="2014-04" db="EMBL/GenBank/DDBJ databases">
        <authorList>
            <consortium name="DOE Joint Genome Institute"/>
            <person name="Kuo A."/>
            <person name="Kohler A."/>
            <person name="Costa M.D."/>
            <person name="Nagy L.G."/>
            <person name="Floudas D."/>
            <person name="Copeland A."/>
            <person name="Barry K.W."/>
            <person name="Cichocki N."/>
            <person name="Veneault-Fourrey C."/>
            <person name="LaButti K."/>
            <person name="Lindquist E.A."/>
            <person name="Lipzen A."/>
            <person name="Lundell T."/>
            <person name="Morin E."/>
            <person name="Murat C."/>
            <person name="Sun H."/>
            <person name="Tunlid A."/>
            <person name="Henrissat B."/>
            <person name="Grigoriev I.V."/>
            <person name="Hibbett D.S."/>
            <person name="Martin F."/>
            <person name="Nordberg H.P."/>
            <person name="Cantor M.N."/>
            <person name="Hua S.X."/>
        </authorList>
    </citation>
    <scope>NUCLEOTIDE SEQUENCE [LARGE SCALE GENOMIC DNA]</scope>
    <source>
        <strain evidence="1 2">441</strain>
    </source>
</reference>
<sequence>MQKCNSSQSYMVVIPSHYACLCPPLILWVQKLSNNSSIYDALLHLRWVGGLKPNF</sequence>
<reference evidence="2" key="2">
    <citation type="submission" date="2015-01" db="EMBL/GenBank/DDBJ databases">
        <title>Evolutionary Origins and Diversification of the Mycorrhizal Mutualists.</title>
        <authorList>
            <consortium name="DOE Joint Genome Institute"/>
            <consortium name="Mycorrhizal Genomics Consortium"/>
            <person name="Kohler A."/>
            <person name="Kuo A."/>
            <person name="Nagy L.G."/>
            <person name="Floudas D."/>
            <person name="Copeland A."/>
            <person name="Barry K.W."/>
            <person name="Cichocki N."/>
            <person name="Veneault-Fourrey C."/>
            <person name="LaButti K."/>
            <person name="Lindquist E.A."/>
            <person name="Lipzen A."/>
            <person name="Lundell T."/>
            <person name="Morin E."/>
            <person name="Murat C."/>
            <person name="Riley R."/>
            <person name="Ohm R."/>
            <person name="Sun H."/>
            <person name="Tunlid A."/>
            <person name="Henrissat B."/>
            <person name="Grigoriev I.V."/>
            <person name="Hibbett D.S."/>
            <person name="Martin F."/>
        </authorList>
    </citation>
    <scope>NUCLEOTIDE SEQUENCE [LARGE SCALE GENOMIC DNA]</scope>
    <source>
        <strain evidence="2">441</strain>
    </source>
</reference>
<accession>A0A0C9XE32</accession>
<evidence type="ECO:0000313" key="1">
    <source>
        <dbReference type="EMBL" id="KIK10500.1"/>
    </source>
</evidence>
<evidence type="ECO:0000313" key="2">
    <source>
        <dbReference type="Proteomes" id="UP000054018"/>
    </source>
</evidence>
<dbReference type="Proteomes" id="UP000054018">
    <property type="component" value="Unassembled WGS sequence"/>
</dbReference>
<dbReference type="AlphaFoldDB" id="A0A0C9XE32"/>
<dbReference type="EMBL" id="KN834631">
    <property type="protein sequence ID" value="KIK10500.1"/>
    <property type="molecule type" value="Genomic_DNA"/>
</dbReference>
<dbReference type="HOGENOM" id="CLU_3033322_0_0_1"/>
<gene>
    <name evidence="1" type="ORF">PISMIDRAFT_690987</name>
</gene>
<keyword evidence="2" id="KW-1185">Reference proteome</keyword>
<organism evidence="1 2">
    <name type="scientific">Pisolithus microcarpus 441</name>
    <dbReference type="NCBI Taxonomy" id="765257"/>
    <lineage>
        <taxon>Eukaryota</taxon>
        <taxon>Fungi</taxon>
        <taxon>Dikarya</taxon>
        <taxon>Basidiomycota</taxon>
        <taxon>Agaricomycotina</taxon>
        <taxon>Agaricomycetes</taxon>
        <taxon>Agaricomycetidae</taxon>
        <taxon>Boletales</taxon>
        <taxon>Sclerodermatineae</taxon>
        <taxon>Pisolithaceae</taxon>
        <taxon>Pisolithus</taxon>
    </lineage>
</organism>
<name>A0A0C9XE32_9AGAM</name>
<proteinExistence type="predicted"/>
<protein>
    <submittedName>
        <fullName evidence="1">Uncharacterized protein</fullName>
    </submittedName>
</protein>